<protein>
    <submittedName>
        <fullName evidence="1">Uncharacterized protein</fullName>
    </submittedName>
</protein>
<proteinExistence type="predicted"/>
<feature type="non-terminal residue" evidence="1">
    <location>
        <position position="1"/>
    </location>
</feature>
<evidence type="ECO:0000313" key="1">
    <source>
        <dbReference type="EMBL" id="KAJ1934670.1"/>
    </source>
</evidence>
<name>A0ACC1J288_9FUNG</name>
<sequence length="255" mass="28021">SPRLRSQEATEASLCRNNLFPNAVKKQSRCLSVLLQQGPHGGIRRVGPLLITCERGGRAIELLNPAFIDMMDVQPVDTETTALLNRSNIRRRSFSLPPHEHTADWYAAIANIVASQGVVAKASAESGRGASEESSGPGMWWPLNDDNCSDEIVYDQSASGGSQLIEMSMKTESGTITRCVKSMSLRLLVNRLASPEGNVDSDLLTDFLNSYRFFAHPIDVMRLLIVRYLNCFAPYSSTQHADDGDDDVPSEEESC</sequence>
<reference evidence="1" key="1">
    <citation type="submission" date="2022-07" db="EMBL/GenBank/DDBJ databases">
        <title>Phylogenomic reconstructions and comparative analyses of Kickxellomycotina fungi.</title>
        <authorList>
            <person name="Reynolds N.K."/>
            <person name="Stajich J.E."/>
            <person name="Barry K."/>
            <person name="Grigoriev I.V."/>
            <person name="Crous P."/>
            <person name="Smith M.E."/>
        </authorList>
    </citation>
    <scope>NUCLEOTIDE SEQUENCE</scope>
    <source>
        <strain evidence="1">NRRL 5244</strain>
    </source>
</reference>
<organism evidence="1 2">
    <name type="scientific">Linderina macrospora</name>
    <dbReference type="NCBI Taxonomy" id="4868"/>
    <lineage>
        <taxon>Eukaryota</taxon>
        <taxon>Fungi</taxon>
        <taxon>Fungi incertae sedis</taxon>
        <taxon>Zoopagomycota</taxon>
        <taxon>Kickxellomycotina</taxon>
        <taxon>Kickxellomycetes</taxon>
        <taxon>Kickxellales</taxon>
        <taxon>Kickxellaceae</taxon>
        <taxon>Linderina</taxon>
    </lineage>
</organism>
<dbReference type="Proteomes" id="UP001150603">
    <property type="component" value="Unassembled WGS sequence"/>
</dbReference>
<dbReference type="EMBL" id="JANBPW010004546">
    <property type="protein sequence ID" value="KAJ1934670.1"/>
    <property type="molecule type" value="Genomic_DNA"/>
</dbReference>
<keyword evidence="2" id="KW-1185">Reference proteome</keyword>
<gene>
    <name evidence="1" type="ORF">FBU59_005628</name>
</gene>
<feature type="non-terminal residue" evidence="1">
    <location>
        <position position="255"/>
    </location>
</feature>
<comment type="caution">
    <text evidence="1">The sequence shown here is derived from an EMBL/GenBank/DDBJ whole genome shotgun (WGS) entry which is preliminary data.</text>
</comment>
<evidence type="ECO:0000313" key="2">
    <source>
        <dbReference type="Proteomes" id="UP001150603"/>
    </source>
</evidence>
<accession>A0ACC1J288</accession>